<dbReference type="AlphaFoldDB" id="A0A0E9QB94"/>
<sequence>MPSYVYLCCQGNLIGVTVITV</sequence>
<reference evidence="1" key="1">
    <citation type="submission" date="2014-11" db="EMBL/GenBank/DDBJ databases">
        <authorList>
            <person name="Amaro Gonzalez C."/>
        </authorList>
    </citation>
    <scope>NUCLEOTIDE SEQUENCE</scope>
</reference>
<protein>
    <submittedName>
        <fullName evidence="1">Uncharacterized protein</fullName>
    </submittedName>
</protein>
<dbReference type="EMBL" id="GBXM01094538">
    <property type="protein sequence ID" value="JAH14039.1"/>
    <property type="molecule type" value="Transcribed_RNA"/>
</dbReference>
<accession>A0A0E9QB94</accession>
<organism evidence="1">
    <name type="scientific">Anguilla anguilla</name>
    <name type="common">European freshwater eel</name>
    <name type="synonym">Muraena anguilla</name>
    <dbReference type="NCBI Taxonomy" id="7936"/>
    <lineage>
        <taxon>Eukaryota</taxon>
        <taxon>Metazoa</taxon>
        <taxon>Chordata</taxon>
        <taxon>Craniata</taxon>
        <taxon>Vertebrata</taxon>
        <taxon>Euteleostomi</taxon>
        <taxon>Actinopterygii</taxon>
        <taxon>Neopterygii</taxon>
        <taxon>Teleostei</taxon>
        <taxon>Anguilliformes</taxon>
        <taxon>Anguillidae</taxon>
        <taxon>Anguilla</taxon>
    </lineage>
</organism>
<name>A0A0E9QB94_ANGAN</name>
<evidence type="ECO:0000313" key="1">
    <source>
        <dbReference type="EMBL" id="JAH14039.1"/>
    </source>
</evidence>
<proteinExistence type="predicted"/>
<reference evidence="1" key="2">
    <citation type="journal article" date="2015" name="Fish Shellfish Immunol.">
        <title>Early steps in the European eel (Anguilla anguilla)-Vibrio vulnificus interaction in the gills: Role of the RtxA13 toxin.</title>
        <authorList>
            <person name="Callol A."/>
            <person name="Pajuelo D."/>
            <person name="Ebbesson L."/>
            <person name="Teles M."/>
            <person name="MacKenzie S."/>
            <person name="Amaro C."/>
        </authorList>
    </citation>
    <scope>NUCLEOTIDE SEQUENCE</scope>
</reference>